<evidence type="ECO:0000313" key="3">
    <source>
        <dbReference type="Proteomes" id="UP000541770"/>
    </source>
</evidence>
<dbReference type="Proteomes" id="UP000825591">
    <property type="component" value="Chromosome"/>
</dbReference>
<protein>
    <submittedName>
        <fullName evidence="1">Uncharacterized protein</fullName>
    </submittedName>
</protein>
<evidence type="ECO:0000313" key="1">
    <source>
        <dbReference type="EMBL" id="MBA6067888.1"/>
    </source>
</evidence>
<evidence type="ECO:0000313" key="4">
    <source>
        <dbReference type="Proteomes" id="UP000825591"/>
    </source>
</evidence>
<sequence>MRNRGKVYWDWADPQLHFRNCDERLSCGTLINVQVRTSPLGATQLFFGIYKEKGEMLVEESYADCKGQTMSAAMAWALQHAKEWVATTFPAIPVQARQPLPRKGSRLAK</sequence>
<reference evidence="2 4" key="2">
    <citation type="submission" date="2021-08" db="EMBL/GenBank/DDBJ databases">
        <title>Bactericidal Effect of Pseudomonas oryziphila sp. nov., a novel Pseudomonas Species Against Xanthomonas oryzae Reduces Disease Severity of Bacterial Leaf Streak of Rice.</title>
        <authorList>
            <person name="Yang R."/>
            <person name="Li S."/>
            <person name="Li Y."/>
            <person name="Yan Y."/>
            <person name="Fang Y."/>
            <person name="Zou L."/>
            <person name="Chen G."/>
        </authorList>
    </citation>
    <scope>NUCLEOTIDE SEQUENCE [LARGE SCALE GENOMIC DNA]</scope>
    <source>
        <strain evidence="2 4">DSM 17497</strain>
    </source>
</reference>
<dbReference type="Proteomes" id="UP000541770">
    <property type="component" value="Unassembled WGS sequence"/>
</dbReference>
<accession>A0A7W2JZI1</accession>
<dbReference type="EMBL" id="CP081966">
    <property type="protein sequence ID" value="QZP24118.1"/>
    <property type="molecule type" value="Genomic_DNA"/>
</dbReference>
<gene>
    <name evidence="1" type="ORF">H4C75_24435</name>
    <name evidence="2" type="ORF">K5H97_14800</name>
</gene>
<organism evidence="1 3">
    <name type="scientific">Pseudomonas mosselii</name>
    <dbReference type="NCBI Taxonomy" id="78327"/>
    <lineage>
        <taxon>Bacteria</taxon>
        <taxon>Pseudomonadati</taxon>
        <taxon>Pseudomonadota</taxon>
        <taxon>Gammaproteobacteria</taxon>
        <taxon>Pseudomonadales</taxon>
        <taxon>Pseudomonadaceae</taxon>
        <taxon>Pseudomonas</taxon>
    </lineage>
</organism>
<evidence type="ECO:0000313" key="2">
    <source>
        <dbReference type="EMBL" id="QZP24118.1"/>
    </source>
</evidence>
<dbReference type="EMBL" id="JACGDE010000022">
    <property type="protein sequence ID" value="MBA6067888.1"/>
    <property type="molecule type" value="Genomic_DNA"/>
</dbReference>
<name>A0A7W2JZI1_9PSED</name>
<keyword evidence="4" id="KW-1185">Reference proteome</keyword>
<proteinExistence type="predicted"/>
<reference evidence="1 3" key="1">
    <citation type="submission" date="2020-07" db="EMBL/GenBank/DDBJ databases">
        <title>Diversity of carbapenemase encoding genes among Pseudomonas putida group clinical isolates in a tertiary Brazilian hospital.</title>
        <authorList>
            <person name="Alberto-Lei F."/>
            <person name="Nodari C.S."/>
            <person name="Streling A.P."/>
            <person name="Paulino J.T."/>
            <person name="Bessa-Neto F.O."/>
            <person name="Cayo R."/>
            <person name="Gales A.C."/>
        </authorList>
    </citation>
    <scope>NUCLEOTIDE SEQUENCE [LARGE SCALE GENOMIC DNA]</scope>
    <source>
        <strain evidence="1 3">14802</strain>
    </source>
</reference>
<dbReference type="AlphaFoldDB" id="A0A7W2JZI1"/>
<dbReference type="RefSeq" id="WP_028688980.1">
    <property type="nucleotide sequence ID" value="NZ_BQIL01000039.1"/>
</dbReference>